<dbReference type="PROSITE" id="PS50244">
    <property type="entry name" value="S5A_REDUCTASE"/>
    <property type="match status" value="1"/>
</dbReference>
<keyword evidence="2" id="KW-1133">Transmembrane helix</keyword>
<evidence type="ECO:0000313" key="4">
    <source>
        <dbReference type="Proteomes" id="UP000245768"/>
    </source>
</evidence>
<dbReference type="InterPro" id="IPR010721">
    <property type="entry name" value="UstE-like"/>
</dbReference>
<sequence>MFHPALDAFYLGLTAILTIGWQILGFLIVFFILKSDVLTDAWSAINFFFLALLTLNLGASYEARNILATIFVLLWAVRLGSFQLLRISKMGGDARFDDMRGKFLSFAQFWLAQALWVWTVSLPVTILNSPAVSRDRDGYGGIKVGFGTGPDIAGIVLWAIGFSWEALADFQKFWFKTYRKPQPPKGVICDIGVWRFSRRPNYFGEILHWWGIWLLAMSPAIHEGTRQGVPARISQRGHDALLGSLVSPLLTMVLLLFLSGVPTAEKPSQKKYYLMSHGPDGGKTLEPFGKTQREEDPWRRMKAFRDRTSLLLPMPTQFYRPLPQWVKSYILLDLPMFRFDESKDGPKAIEEERKKKNQGEEAA</sequence>
<dbReference type="Pfam" id="PF06966">
    <property type="entry name" value="DUF1295"/>
    <property type="match status" value="1"/>
</dbReference>
<feature type="transmembrane region" description="Helical" evidence="2">
    <location>
        <begin position="12"/>
        <end position="33"/>
    </location>
</feature>
<accession>A0A316YHP2</accession>
<gene>
    <name evidence="3" type="ORF">FA10DRAFT_261754</name>
</gene>
<dbReference type="AlphaFoldDB" id="A0A316YHP2"/>
<feature type="transmembrane region" description="Helical" evidence="2">
    <location>
        <begin position="65"/>
        <end position="85"/>
    </location>
</feature>
<keyword evidence="2" id="KW-0472">Membrane</keyword>
<dbReference type="GeneID" id="37041999"/>
<dbReference type="RefSeq" id="XP_025375562.1">
    <property type="nucleotide sequence ID" value="XM_025520083.1"/>
</dbReference>
<dbReference type="EMBL" id="KZ819638">
    <property type="protein sequence ID" value="PWN88364.1"/>
    <property type="molecule type" value="Genomic_DNA"/>
</dbReference>
<evidence type="ECO:0000256" key="1">
    <source>
        <dbReference type="SAM" id="MobiDB-lite"/>
    </source>
</evidence>
<name>A0A316YHP2_9BASI</name>
<feature type="transmembrane region" description="Helical" evidence="2">
    <location>
        <begin position="40"/>
        <end position="59"/>
    </location>
</feature>
<dbReference type="Gene3D" id="1.20.120.1630">
    <property type="match status" value="1"/>
</dbReference>
<dbReference type="PANTHER" id="PTHR32251:SF15">
    <property type="entry name" value="3-OXO-5-ALPHA-STEROID 4-DEHYDROGENASE (DUF1295)"/>
    <property type="match status" value="1"/>
</dbReference>
<dbReference type="Proteomes" id="UP000245768">
    <property type="component" value="Unassembled WGS sequence"/>
</dbReference>
<keyword evidence="2" id="KW-0812">Transmembrane</keyword>
<dbReference type="PANTHER" id="PTHR32251">
    <property type="entry name" value="3-OXO-5-ALPHA-STEROID 4-DEHYDROGENASE"/>
    <property type="match status" value="1"/>
</dbReference>
<evidence type="ECO:0000313" key="3">
    <source>
        <dbReference type="EMBL" id="PWN88364.1"/>
    </source>
</evidence>
<protein>
    <submittedName>
        <fullName evidence="3">DUF1295-domain-containing protein</fullName>
    </submittedName>
</protein>
<dbReference type="GO" id="GO:0016020">
    <property type="term" value="C:membrane"/>
    <property type="evidence" value="ECO:0007669"/>
    <property type="project" value="TreeGrafter"/>
</dbReference>
<organism evidence="3 4">
    <name type="scientific">Acaromyces ingoldii</name>
    <dbReference type="NCBI Taxonomy" id="215250"/>
    <lineage>
        <taxon>Eukaryota</taxon>
        <taxon>Fungi</taxon>
        <taxon>Dikarya</taxon>
        <taxon>Basidiomycota</taxon>
        <taxon>Ustilaginomycotina</taxon>
        <taxon>Exobasidiomycetes</taxon>
        <taxon>Exobasidiales</taxon>
        <taxon>Cryptobasidiaceae</taxon>
        <taxon>Acaromyces</taxon>
    </lineage>
</organism>
<feature type="region of interest" description="Disordered" evidence="1">
    <location>
        <begin position="340"/>
        <end position="363"/>
    </location>
</feature>
<feature type="transmembrane region" description="Helical" evidence="2">
    <location>
        <begin position="106"/>
        <end position="132"/>
    </location>
</feature>
<dbReference type="InParanoid" id="A0A316YHP2"/>
<proteinExistence type="predicted"/>
<feature type="transmembrane region" description="Helical" evidence="2">
    <location>
        <begin position="241"/>
        <end position="261"/>
    </location>
</feature>
<dbReference type="OrthoDB" id="67965at2759"/>
<keyword evidence="4" id="KW-1185">Reference proteome</keyword>
<reference evidence="3 4" key="1">
    <citation type="journal article" date="2018" name="Mol. Biol. Evol.">
        <title>Broad Genomic Sampling Reveals a Smut Pathogenic Ancestry of the Fungal Clade Ustilaginomycotina.</title>
        <authorList>
            <person name="Kijpornyongpan T."/>
            <person name="Mondo S.J."/>
            <person name="Barry K."/>
            <person name="Sandor L."/>
            <person name="Lee J."/>
            <person name="Lipzen A."/>
            <person name="Pangilinan J."/>
            <person name="LaButti K."/>
            <person name="Hainaut M."/>
            <person name="Henrissat B."/>
            <person name="Grigoriev I.V."/>
            <person name="Spatafora J.W."/>
            <person name="Aime M.C."/>
        </authorList>
    </citation>
    <scope>NUCLEOTIDE SEQUENCE [LARGE SCALE GENOMIC DNA]</scope>
    <source>
        <strain evidence="3 4">MCA 4198</strain>
    </source>
</reference>
<feature type="transmembrane region" description="Helical" evidence="2">
    <location>
        <begin position="152"/>
        <end position="170"/>
    </location>
</feature>
<evidence type="ECO:0000256" key="2">
    <source>
        <dbReference type="SAM" id="Phobius"/>
    </source>
</evidence>